<dbReference type="EMBL" id="FJOF01000001">
    <property type="protein sequence ID" value="CZR35370.1"/>
    <property type="molecule type" value="Genomic_DNA"/>
</dbReference>
<name>A0A1L7V7Y6_FUSPR</name>
<evidence type="ECO:0000256" key="1">
    <source>
        <dbReference type="SAM" id="MobiDB-lite"/>
    </source>
</evidence>
<reference evidence="3" key="1">
    <citation type="journal article" date="2016" name="Genome Biol. Evol.">
        <title>Comparative 'omics' of the Fusarium fujikuroi species complex highlights differences in genetic potential and metabolite synthesis.</title>
        <authorList>
            <person name="Niehaus E.-M."/>
            <person name="Muensterkoetter M."/>
            <person name="Proctor R.H."/>
            <person name="Brown D.W."/>
            <person name="Sharon A."/>
            <person name="Idan Y."/>
            <person name="Oren-Young L."/>
            <person name="Sieber C.M."/>
            <person name="Novak O."/>
            <person name="Pencik A."/>
            <person name="Tarkowska D."/>
            <person name="Hromadova K."/>
            <person name="Freeman S."/>
            <person name="Maymon M."/>
            <person name="Elazar M."/>
            <person name="Youssef S.A."/>
            <person name="El-Shabrawy E.S.M."/>
            <person name="Shalaby A.B.A."/>
            <person name="Houterman P."/>
            <person name="Brock N.L."/>
            <person name="Burkhardt I."/>
            <person name="Tsavkelova E.A."/>
            <person name="Dickschat J.S."/>
            <person name="Galuszka P."/>
            <person name="Gueldener U."/>
            <person name="Tudzynski B."/>
        </authorList>
    </citation>
    <scope>NUCLEOTIDE SEQUENCE [LARGE SCALE GENOMIC DNA]</scope>
    <source>
        <strain evidence="3">ET1</strain>
    </source>
</reference>
<keyword evidence="3" id="KW-1185">Reference proteome</keyword>
<evidence type="ECO:0000313" key="3">
    <source>
        <dbReference type="Proteomes" id="UP000183971"/>
    </source>
</evidence>
<dbReference type="AlphaFoldDB" id="A0A1L7V7Y6"/>
<organism evidence="2 3">
    <name type="scientific">Fusarium proliferatum (strain ET1)</name>
    <name type="common">Orchid endophyte fungus</name>
    <dbReference type="NCBI Taxonomy" id="1227346"/>
    <lineage>
        <taxon>Eukaryota</taxon>
        <taxon>Fungi</taxon>
        <taxon>Dikarya</taxon>
        <taxon>Ascomycota</taxon>
        <taxon>Pezizomycotina</taxon>
        <taxon>Sordariomycetes</taxon>
        <taxon>Hypocreomycetidae</taxon>
        <taxon>Hypocreales</taxon>
        <taxon>Nectriaceae</taxon>
        <taxon>Fusarium</taxon>
        <taxon>Fusarium fujikuroi species complex</taxon>
    </lineage>
</organism>
<evidence type="ECO:0000313" key="2">
    <source>
        <dbReference type="EMBL" id="CZR35370.1"/>
    </source>
</evidence>
<feature type="compositionally biased region" description="Basic and acidic residues" evidence="1">
    <location>
        <begin position="1"/>
        <end position="11"/>
    </location>
</feature>
<proteinExistence type="predicted"/>
<sequence>MDPRLRIKDDPYTSSKGSSTEREDSATAMKYKSLLNQPEAFICGTAPVIFLSMDLDLKKRDHNQIQVAKTLATLPYYYQRSQPVFCERPDSILIDETGVALLVCKVVNDDLERDPNVVPLKTYRFLDSKLVLGWKYNRL</sequence>
<gene>
    <name evidence="2" type="ORF">FPRO_00507</name>
</gene>
<dbReference type="Proteomes" id="UP000183971">
    <property type="component" value="Unassembled WGS sequence"/>
</dbReference>
<dbReference type="GeneID" id="42045397"/>
<dbReference type="RefSeq" id="XP_031075963.1">
    <property type="nucleotide sequence ID" value="XM_031225314.1"/>
</dbReference>
<protein>
    <submittedName>
        <fullName evidence="2">Uncharacterized protein</fullName>
    </submittedName>
</protein>
<accession>A0A1L7V7Y6</accession>
<comment type="caution">
    <text evidence="2">The sequence shown here is derived from an EMBL/GenBank/DDBJ whole genome shotgun (WGS) entry which is preliminary data.</text>
</comment>
<dbReference type="VEuPathDB" id="FungiDB:FPRO_00507"/>
<feature type="region of interest" description="Disordered" evidence="1">
    <location>
        <begin position="1"/>
        <end position="24"/>
    </location>
</feature>